<name>A0A481TX80_HHV2</name>
<protein>
    <submittedName>
        <fullName evidence="2">Uncharacterized protein</fullName>
    </submittedName>
</protein>
<evidence type="ECO:0000313" key="2">
    <source>
        <dbReference type="EMBL" id="QBH85291.1"/>
    </source>
</evidence>
<evidence type="ECO:0000256" key="1">
    <source>
        <dbReference type="SAM" id="MobiDB-lite"/>
    </source>
</evidence>
<organism evidence="2">
    <name type="scientific">Human herpesvirus 2</name>
    <name type="common">HHV-2</name>
    <name type="synonym">Human herpes simplex virus 2</name>
    <dbReference type="NCBI Taxonomy" id="10310"/>
    <lineage>
        <taxon>Viruses</taxon>
        <taxon>Duplodnaviria</taxon>
        <taxon>Heunggongvirae</taxon>
        <taxon>Peploviricota</taxon>
        <taxon>Herviviricetes</taxon>
        <taxon>Herpesvirales</taxon>
        <taxon>Orthoherpesviridae</taxon>
        <taxon>Alphaherpesvirinae</taxon>
        <taxon>Simplexvirus</taxon>
        <taxon>Simplexvirus humanalpha2</taxon>
    </lineage>
</organism>
<reference evidence="2" key="1">
    <citation type="submission" date="2018-08" db="EMBL/GenBank/DDBJ databases">
        <title>HSV2 whole genome sequences from clinical isolates.</title>
        <authorList>
            <person name="Roychoudhury P."/>
            <person name="Greninger A.L."/>
            <person name="Jerome K.R."/>
            <person name="Johnston C."/>
            <person name="Wald A."/>
            <person name="Xie H."/>
        </authorList>
    </citation>
    <scope>NUCLEOTIDE SEQUENCE</scope>
    <source>
        <strain evidence="2">2000-3429</strain>
    </source>
</reference>
<sequence length="99" mass="10827">MTSAGMSDRVAMASASRMNPPSARSKRREAAHGEKWSGSQKRFFWWSVLASAARRSAWVAAATSDVHRAVVMRRPRRARSRCSAEGAPARNGARRTAVA</sequence>
<accession>A0A481TX80</accession>
<feature type="region of interest" description="Disordered" evidence="1">
    <location>
        <begin position="74"/>
        <end position="99"/>
    </location>
</feature>
<dbReference type="EMBL" id="MH790661">
    <property type="protein sequence ID" value="QBH85291.1"/>
    <property type="molecule type" value="Genomic_DNA"/>
</dbReference>
<feature type="region of interest" description="Disordered" evidence="1">
    <location>
        <begin position="1"/>
        <end position="36"/>
    </location>
</feature>
<organismHost>
    <name type="scientific">Homo sapiens</name>
    <name type="common">Human</name>
    <dbReference type="NCBI Taxonomy" id="9606"/>
</organismHost>
<proteinExistence type="predicted"/>